<dbReference type="Pfam" id="PF11187">
    <property type="entry name" value="Mbeg1-like"/>
    <property type="match status" value="1"/>
</dbReference>
<dbReference type="SUPFAM" id="SSF53474">
    <property type="entry name" value="alpha/beta-Hydrolases"/>
    <property type="match status" value="1"/>
</dbReference>
<name>A0A4R0QQY4_9BIFI</name>
<evidence type="ECO:0000313" key="1">
    <source>
        <dbReference type="EMBL" id="TCD54734.1"/>
    </source>
</evidence>
<dbReference type="AlphaFoldDB" id="A0A4R0QQY4"/>
<dbReference type="Gene3D" id="3.40.50.1820">
    <property type="entry name" value="alpha/beta hydrolase"/>
    <property type="match status" value="1"/>
</dbReference>
<accession>A0A4R0QQY4</accession>
<dbReference type="InterPro" id="IPR029058">
    <property type="entry name" value="AB_hydrolase_fold"/>
</dbReference>
<reference evidence="1 2" key="1">
    <citation type="submission" date="2018-12" db="EMBL/GenBank/DDBJ databases">
        <title>Alloscrdovia theropitheci sp. nov: a novel taxon from the feces of the bleeding-herat monkey (Theropithecus geleda).</title>
        <authorList>
            <person name="Modesto M."/>
        </authorList>
    </citation>
    <scope>NUCLEOTIDE SEQUENCE [LARGE SCALE GENOMIC DNA]</scope>
    <source>
        <strain evidence="1 2">GLDI4/2</strain>
    </source>
</reference>
<dbReference type="InterPro" id="IPR024499">
    <property type="entry name" value="Mbeg1-like"/>
</dbReference>
<gene>
    <name evidence="1" type="ORF">EJ419_01100</name>
</gene>
<sequence length="436" mass="49611">MIFMFILVFSRMLIQNDKQVSEFDHVLIARLEYESRLDNPSSLHKLVRYGQGADKKTLGTLDKVVHDKTGLDMYVVKTADNQYTVLYQGSKNPFSFTDNAKKDWIDNDLPIAKNISAHKKAVTPQLKSASDELNKIMRDHPRAHFDIYGHSLGSMNAQYALANVADPSRIDSAHVYEGPNVYNSLTDTQRKNLRKLNNKIHNYIDFKDIVVQGYDNSLSVVGTLHIVNSHWVNPIEMAEFAQHMWGGYQWNDDGSLATTRPDFNQMKNIIDEYRQRHPHEATSAQGKFVMDFVQTQYVGQALAADVSTLHNDMTNLKNRIDSDIFSTINDAINQMKAQLPHLSSGEIDAVITNRGLRATQLSLRFEAESEPDMARVELLREKFEDIQTHMNQATQAAMNADTTLSHAINRLTGDLSTPELPDYREEVMKQQQQLIP</sequence>
<evidence type="ECO:0000313" key="2">
    <source>
        <dbReference type="Proteomes" id="UP000291289"/>
    </source>
</evidence>
<dbReference type="Proteomes" id="UP000291289">
    <property type="component" value="Unassembled WGS sequence"/>
</dbReference>
<proteinExistence type="predicted"/>
<comment type="caution">
    <text evidence="1">The sequence shown here is derived from an EMBL/GenBank/DDBJ whole genome shotgun (WGS) entry which is preliminary data.</text>
</comment>
<dbReference type="EMBL" id="RXLP01000004">
    <property type="protein sequence ID" value="TCD54734.1"/>
    <property type="molecule type" value="Genomic_DNA"/>
</dbReference>
<keyword evidence="2" id="KW-1185">Reference proteome</keyword>
<protein>
    <submittedName>
        <fullName evidence="1">DUF2974 domain-containing protein</fullName>
    </submittedName>
</protein>
<organism evidence="1 2">
    <name type="scientific">Alloscardovia theropitheci</name>
    <dbReference type="NCBI Taxonomy" id="2496842"/>
    <lineage>
        <taxon>Bacteria</taxon>
        <taxon>Bacillati</taxon>
        <taxon>Actinomycetota</taxon>
        <taxon>Actinomycetes</taxon>
        <taxon>Bifidobacteriales</taxon>
        <taxon>Bifidobacteriaceae</taxon>
        <taxon>Alloscardovia</taxon>
    </lineage>
</organism>
<dbReference type="OrthoDB" id="3243381at2"/>